<name>A0A8S5S3Z2_9CAUD</name>
<reference evidence="1" key="1">
    <citation type="journal article" date="2021" name="Proc. Natl. Acad. Sci. U.S.A.">
        <title>A Catalog of Tens of Thousands of Viruses from Human Metagenomes Reveals Hidden Associations with Chronic Diseases.</title>
        <authorList>
            <person name="Tisza M.J."/>
            <person name="Buck C.B."/>
        </authorList>
    </citation>
    <scope>NUCLEOTIDE SEQUENCE</scope>
    <source>
        <strain evidence="1">CtBLh2</strain>
    </source>
</reference>
<proteinExistence type="predicted"/>
<evidence type="ECO:0000313" key="1">
    <source>
        <dbReference type="EMBL" id="DAF45539.1"/>
    </source>
</evidence>
<accession>A0A8S5S3Z2</accession>
<protein>
    <submittedName>
        <fullName evidence="1">Uncharacterized protein</fullName>
    </submittedName>
</protein>
<organism evidence="1">
    <name type="scientific">Siphoviridae sp. ctBLh2</name>
    <dbReference type="NCBI Taxonomy" id="2827803"/>
    <lineage>
        <taxon>Viruses</taxon>
        <taxon>Duplodnaviria</taxon>
        <taxon>Heunggongvirae</taxon>
        <taxon>Uroviricota</taxon>
        <taxon>Caudoviricetes</taxon>
    </lineage>
</organism>
<dbReference type="EMBL" id="BK032514">
    <property type="protein sequence ID" value="DAF45539.1"/>
    <property type="molecule type" value="Genomic_DNA"/>
</dbReference>
<sequence>MSVTYLNLSDSFVFTRVLRIFVHPPLRKGRGGKTPRKE</sequence>